<gene>
    <name evidence="7" type="ORF">M5K25_023437</name>
</gene>
<evidence type="ECO:0000256" key="4">
    <source>
        <dbReference type="PROSITE-ProRule" id="PRU00322"/>
    </source>
</evidence>
<feature type="domain" description="RanBP2-type" evidence="6">
    <location>
        <begin position="333"/>
        <end position="362"/>
    </location>
</feature>
<feature type="compositionally biased region" description="Basic residues" evidence="5">
    <location>
        <begin position="456"/>
        <end position="469"/>
    </location>
</feature>
<evidence type="ECO:0000259" key="6">
    <source>
        <dbReference type="PROSITE" id="PS50199"/>
    </source>
</evidence>
<dbReference type="PANTHER" id="PTHR23111">
    <property type="entry name" value="ZINC FINGER PROTEIN"/>
    <property type="match status" value="1"/>
</dbReference>
<protein>
    <recommendedName>
        <fullName evidence="6">RanBP2-type domain-containing protein</fullName>
    </recommendedName>
</protein>
<dbReference type="AlphaFoldDB" id="A0ABD0UFH1"/>
<dbReference type="Proteomes" id="UP001552299">
    <property type="component" value="Unassembled WGS sequence"/>
</dbReference>
<dbReference type="GO" id="GO:0008270">
    <property type="term" value="F:zinc ion binding"/>
    <property type="evidence" value="ECO:0007669"/>
    <property type="project" value="UniProtKB-KW"/>
</dbReference>
<comment type="caution">
    <text evidence="7">The sequence shown here is derived from an EMBL/GenBank/DDBJ whole genome shotgun (WGS) entry which is preliminary data.</text>
</comment>
<dbReference type="InterPro" id="IPR001876">
    <property type="entry name" value="Znf_RanBP2"/>
</dbReference>
<feature type="compositionally biased region" description="Acidic residues" evidence="5">
    <location>
        <begin position="443"/>
        <end position="452"/>
    </location>
</feature>
<dbReference type="Pfam" id="PF00641">
    <property type="entry name" value="Zn_ribbon_RanBP"/>
    <property type="match status" value="3"/>
</dbReference>
<feature type="domain" description="RanBP2-type" evidence="6">
    <location>
        <begin position="366"/>
        <end position="395"/>
    </location>
</feature>
<dbReference type="EMBL" id="JANQDX010000017">
    <property type="protein sequence ID" value="KAL0908923.1"/>
    <property type="molecule type" value="Genomic_DNA"/>
</dbReference>
<evidence type="ECO:0000313" key="8">
    <source>
        <dbReference type="Proteomes" id="UP001552299"/>
    </source>
</evidence>
<evidence type="ECO:0000313" key="7">
    <source>
        <dbReference type="EMBL" id="KAL0908923.1"/>
    </source>
</evidence>
<dbReference type="PROSITE" id="PS50199">
    <property type="entry name" value="ZF_RANBP2_2"/>
    <property type="match status" value="3"/>
</dbReference>
<keyword evidence="3" id="KW-0862">Zinc</keyword>
<keyword evidence="1" id="KW-0479">Metal-binding</keyword>
<keyword evidence="2 4" id="KW-0863">Zinc-finger</keyword>
<dbReference type="Gene3D" id="4.10.1060.10">
    <property type="entry name" value="Zinc finger, RanBP2-type"/>
    <property type="match status" value="3"/>
</dbReference>
<feature type="compositionally biased region" description="Basic and acidic residues" evidence="5">
    <location>
        <begin position="429"/>
        <end position="442"/>
    </location>
</feature>
<feature type="compositionally biased region" description="Basic and acidic residues" evidence="5">
    <location>
        <begin position="392"/>
        <end position="406"/>
    </location>
</feature>
<reference evidence="7 8" key="1">
    <citation type="journal article" date="2024" name="Plant Biotechnol. J.">
        <title>Dendrobium thyrsiflorum genome and its molecular insights into genes involved in important horticultural traits.</title>
        <authorList>
            <person name="Chen B."/>
            <person name="Wang J.Y."/>
            <person name="Zheng P.J."/>
            <person name="Li K.L."/>
            <person name="Liang Y.M."/>
            <person name="Chen X.F."/>
            <person name="Zhang C."/>
            <person name="Zhao X."/>
            <person name="He X."/>
            <person name="Zhang G.Q."/>
            <person name="Liu Z.J."/>
            <person name="Xu Q."/>
        </authorList>
    </citation>
    <scope>NUCLEOTIDE SEQUENCE [LARGE SCALE GENOMIC DNA]</scope>
    <source>
        <strain evidence="7">GZMU011</strain>
    </source>
</reference>
<proteinExistence type="predicted"/>
<accession>A0ABD0UFH1</accession>
<feature type="domain" description="RanBP2-type" evidence="6">
    <location>
        <begin position="294"/>
        <end position="323"/>
    </location>
</feature>
<evidence type="ECO:0000256" key="2">
    <source>
        <dbReference type="ARBA" id="ARBA00022771"/>
    </source>
</evidence>
<evidence type="ECO:0000256" key="3">
    <source>
        <dbReference type="ARBA" id="ARBA00022833"/>
    </source>
</evidence>
<organism evidence="7 8">
    <name type="scientific">Dendrobium thyrsiflorum</name>
    <name type="common">Pinecone-like raceme dendrobium</name>
    <name type="synonym">Orchid</name>
    <dbReference type="NCBI Taxonomy" id="117978"/>
    <lineage>
        <taxon>Eukaryota</taxon>
        <taxon>Viridiplantae</taxon>
        <taxon>Streptophyta</taxon>
        <taxon>Embryophyta</taxon>
        <taxon>Tracheophyta</taxon>
        <taxon>Spermatophyta</taxon>
        <taxon>Magnoliopsida</taxon>
        <taxon>Liliopsida</taxon>
        <taxon>Asparagales</taxon>
        <taxon>Orchidaceae</taxon>
        <taxon>Epidendroideae</taxon>
        <taxon>Malaxideae</taxon>
        <taxon>Dendrobiinae</taxon>
        <taxon>Dendrobium</taxon>
    </lineage>
</organism>
<evidence type="ECO:0000256" key="5">
    <source>
        <dbReference type="SAM" id="MobiDB-lite"/>
    </source>
</evidence>
<evidence type="ECO:0000256" key="1">
    <source>
        <dbReference type="ARBA" id="ARBA00022723"/>
    </source>
</evidence>
<dbReference type="SUPFAM" id="SSF90209">
    <property type="entry name" value="Ran binding protein zinc finger-like"/>
    <property type="match status" value="3"/>
</dbReference>
<sequence length="478" mass="54293">MASSRFFHLSSAFLRLRRKSNRFALSALPLPVSHSLPHRLFHSGRFPALQIRRLQFFSSTSAAAFDSVEAGTSAHPWPEWGQFVEKIRSKGYFEIVTSEAPDDEGEALAVSRTPALGDKGIALDINRLKNACLKFARERFDILRSLPKEDIRAIVECGCPNIFRKSVNSAKRLRAFLRLDEADVCCACNLRASCDRAYKIVHEEEGARTVDLMRVLLSYAVNPAALLGGESAPVKVQVQDSSRKLLSEFTKLSDTIIDPALPKPILNIITQKEPSSQLKATTNKKKNAQDVETKKGDWLCPNCNFLNFARNVRCLECKVYGPNKVDSDAMKMKPGDWTCPKCNFMNFARNRKCFRCLEERPKRDLNPGDWECPECDFLNFSRNQVCRRCNRDRPSEGGSESKDHIWRKPGNPTKIKDFMFGESEEEKADSENDIAREENHHDDDDDDDDDDEWPHSHAKRNLSSARKRNIMNNEFASG</sequence>
<dbReference type="PANTHER" id="PTHR23111:SF40">
    <property type="entry name" value="RNA-BINDING PROTEIN INVOLVED IN HETEROCHROMATIN ASSEMBLY-RELATED"/>
    <property type="match status" value="1"/>
</dbReference>
<keyword evidence="8" id="KW-1185">Reference proteome</keyword>
<name>A0ABD0UFH1_DENTH</name>
<feature type="region of interest" description="Disordered" evidence="5">
    <location>
        <begin position="392"/>
        <end position="478"/>
    </location>
</feature>
<dbReference type="SMART" id="SM00547">
    <property type="entry name" value="ZnF_RBZ"/>
    <property type="match status" value="3"/>
</dbReference>
<dbReference type="InterPro" id="IPR036443">
    <property type="entry name" value="Znf_RanBP2_sf"/>
</dbReference>
<dbReference type="PROSITE" id="PS01358">
    <property type="entry name" value="ZF_RANBP2_1"/>
    <property type="match status" value="2"/>
</dbReference>